<dbReference type="EMBL" id="RRUE01000001">
    <property type="protein sequence ID" value="RRN45637.1"/>
    <property type="molecule type" value="Genomic_DNA"/>
</dbReference>
<proteinExistence type="predicted"/>
<dbReference type="Proteomes" id="UP000270261">
    <property type="component" value="Unassembled WGS sequence"/>
</dbReference>
<dbReference type="AlphaFoldDB" id="A0A3R8T3R7"/>
<organism evidence="1 2">
    <name type="scientific">Lautropia dentalis</name>
    <dbReference type="NCBI Taxonomy" id="2490857"/>
    <lineage>
        <taxon>Bacteria</taxon>
        <taxon>Pseudomonadati</taxon>
        <taxon>Pseudomonadota</taxon>
        <taxon>Betaproteobacteria</taxon>
        <taxon>Burkholderiales</taxon>
        <taxon>Burkholderiaceae</taxon>
        <taxon>Lautropia</taxon>
    </lineage>
</organism>
<sequence length="74" mass="8105">MRDDDGAEGYVPGTIVVLSLLKFTQPPQQAPSVPSRLPVVHHLLLIREQIVSIEINEEYGLAHPLRSAALCAFS</sequence>
<reference evidence="1 2" key="1">
    <citation type="submission" date="2018-11" db="EMBL/GenBank/DDBJ databases">
        <title>Genome sequencing of Lautropia sp. KCOM 2505 (= ChDC F240).</title>
        <authorList>
            <person name="Kook J.-K."/>
            <person name="Park S.-N."/>
            <person name="Lim Y.K."/>
        </authorList>
    </citation>
    <scope>NUCLEOTIDE SEQUENCE [LARGE SCALE GENOMIC DNA]</scope>
    <source>
        <strain evidence="1 2">KCOM 2505</strain>
    </source>
</reference>
<accession>A0A3R8T3R7</accession>
<comment type="caution">
    <text evidence="1">The sequence shown here is derived from an EMBL/GenBank/DDBJ whole genome shotgun (WGS) entry which is preliminary data.</text>
</comment>
<evidence type="ECO:0000313" key="1">
    <source>
        <dbReference type="EMBL" id="RRN45637.1"/>
    </source>
</evidence>
<gene>
    <name evidence="1" type="ORF">EHV23_05630</name>
</gene>
<keyword evidence="2" id="KW-1185">Reference proteome</keyword>
<dbReference type="RefSeq" id="WP_125095066.1">
    <property type="nucleotide sequence ID" value="NZ_RRUE01000001.1"/>
</dbReference>
<name>A0A3R8T3R7_9BURK</name>
<evidence type="ECO:0000313" key="2">
    <source>
        <dbReference type="Proteomes" id="UP000270261"/>
    </source>
</evidence>
<protein>
    <submittedName>
        <fullName evidence="1">Uncharacterized protein</fullName>
    </submittedName>
</protein>